<protein>
    <submittedName>
        <fullName evidence="1">Uncharacterized protein</fullName>
    </submittedName>
</protein>
<evidence type="ECO:0000313" key="2">
    <source>
        <dbReference type="Proteomes" id="UP001234297"/>
    </source>
</evidence>
<name>A0ACC2LJK5_PERAE</name>
<accession>A0ACC2LJK5</accession>
<comment type="caution">
    <text evidence="1">The sequence shown here is derived from an EMBL/GenBank/DDBJ whole genome shotgun (WGS) entry which is preliminary data.</text>
</comment>
<proteinExistence type="predicted"/>
<dbReference type="Proteomes" id="UP001234297">
    <property type="component" value="Chromosome 8"/>
</dbReference>
<dbReference type="EMBL" id="CM056816">
    <property type="protein sequence ID" value="KAJ8633313.1"/>
    <property type="molecule type" value="Genomic_DNA"/>
</dbReference>
<sequence length="276" mass="31833">MGKRLKQLAQGVDEDVWYWIFNHCSLRDCIRMGAVCKSWLSVSKWSLRSRPPQLPWLMMLSNVNYIAPIVEEEESRCFISLSDNTIYQAIKFPEINGKLCCGSFNNADARARGWLMMIDEDNFQIQLFHPWRRIQLQLPNHRSHFQRLYEFHFYSFPYSPHPILVHKIHIMKAAMSDDTSVVVILLQSGDLAFCISTDGDYKVWTRITSFNMYCDVTYHNGKFYAITFNGGVGVLRINTTHPYVEALTEDKTIKASVYIRTCLLGDSSTLGTASGF</sequence>
<keyword evidence="2" id="KW-1185">Reference proteome</keyword>
<organism evidence="1 2">
    <name type="scientific">Persea americana</name>
    <name type="common">Avocado</name>
    <dbReference type="NCBI Taxonomy" id="3435"/>
    <lineage>
        <taxon>Eukaryota</taxon>
        <taxon>Viridiplantae</taxon>
        <taxon>Streptophyta</taxon>
        <taxon>Embryophyta</taxon>
        <taxon>Tracheophyta</taxon>
        <taxon>Spermatophyta</taxon>
        <taxon>Magnoliopsida</taxon>
        <taxon>Magnoliidae</taxon>
        <taxon>Laurales</taxon>
        <taxon>Lauraceae</taxon>
        <taxon>Persea</taxon>
    </lineage>
</organism>
<reference evidence="1 2" key="1">
    <citation type="journal article" date="2022" name="Hortic Res">
        <title>A haplotype resolved chromosomal level avocado genome allows analysis of novel avocado genes.</title>
        <authorList>
            <person name="Nath O."/>
            <person name="Fletcher S.J."/>
            <person name="Hayward A."/>
            <person name="Shaw L.M."/>
            <person name="Masouleh A.K."/>
            <person name="Furtado A."/>
            <person name="Henry R.J."/>
            <person name="Mitter N."/>
        </authorList>
    </citation>
    <scope>NUCLEOTIDE SEQUENCE [LARGE SCALE GENOMIC DNA]</scope>
    <source>
        <strain evidence="2">cv. Hass</strain>
    </source>
</reference>
<evidence type="ECO:0000313" key="1">
    <source>
        <dbReference type="EMBL" id="KAJ8633313.1"/>
    </source>
</evidence>
<gene>
    <name evidence="1" type="ORF">MRB53_026649</name>
</gene>